<dbReference type="EMBL" id="RKLV01000010">
    <property type="protein sequence ID" value="MCX2819663.1"/>
    <property type="molecule type" value="Genomic_DNA"/>
</dbReference>
<dbReference type="Gene3D" id="3.40.50.300">
    <property type="entry name" value="P-loop containing nucleotide triphosphate hydrolases"/>
    <property type="match status" value="1"/>
</dbReference>
<dbReference type="RefSeq" id="WP_266088124.1">
    <property type="nucleotide sequence ID" value="NZ_RKLV01000010.1"/>
</dbReference>
<dbReference type="InterPro" id="IPR055927">
    <property type="entry name" value="DUF7504"/>
</dbReference>
<accession>A0A9Q4C567</accession>
<proteinExistence type="predicted"/>
<dbReference type="Proteomes" id="UP001149411">
    <property type="component" value="Unassembled WGS sequence"/>
</dbReference>
<name>A0A9Q4C567_9EURY</name>
<dbReference type="AlphaFoldDB" id="A0A9Q4C567"/>
<dbReference type="SUPFAM" id="SSF52540">
    <property type="entry name" value="P-loop containing nucleoside triphosphate hydrolases"/>
    <property type="match status" value="1"/>
</dbReference>
<dbReference type="InterPro" id="IPR027417">
    <property type="entry name" value="P-loop_NTPase"/>
</dbReference>
<evidence type="ECO:0000313" key="1">
    <source>
        <dbReference type="EMBL" id="MCX2819663.1"/>
    </source>
</evidence>
<protein>
    <submittedName>
        <fullName evidence="1">Recombinase RecA</fullName>
    </submittedName>
</protein>
<keyword evidence="2" id="KW-1185">Reference proteome</keyword>
<evidence type="ECO:0000313" key="2">
    <source>
        <dbReference type="Proteomes" id="UP001149411"/>
    </source>
</evidence>
<comment type="caution">
    <text evidence="1">The sequence shown here is derived from an EMBL/GenBank/DDBJ whole genome shotgun (WGS) entry which is preliminary data.</text>
</comment>
<sequence>MKYKFGVPRIDDVIGGVDGGTNVLVAGSSPSANDEFLRRCVSEGVENDEGVVYVTTDKSAEDLLESYGADGNDRFGVVDCVSESQGVDVETSATVKTAGSPSDMTGIGIQVSDVLDDFWEGRGIERNRVCLDSVSTLLMYSDLEAVFRFLHVFTGRVRSIDGVGFFVINPGMHDEREYSTLRQLFDGAVEVRDDGGTEVRVTGLTNGATDWVALG</sequence>
<dbReference type="Pfam" id="PF24336">
    <property type="entry name" value="DUF7504"/>
    <property type="match status" value="1"/>
</dbReference>
<reference evidence="1" key="1">
    <citation type="submission" date="2022-09" db="EMBL/GenBank/DDBJ databases">
        <title>Haloadaptaus new haloarchaeum isolated from saline soil.</title>
        <authorList>
            <person name="Duran-Viseras A."/>
            <person name="Sanchez-Porro C."/>
            <person name="Ventosa A."/>
        </authorList>
    </citation>
    <scope>NUCLEOTIDE SEQUENCE</scope>
    <source>
        <strain evidence="1">F3-133</strain>
    </source>
</reference>
<organism evidence="1 2">
    <name type="scientific">Halorutilus salinus</name>
    <dbReference type="NCBI Taxonomy" id="2487751"/>
    <lineage>
        <taxon>Archaea</taxon>
        <taxon>Methanobacteriati</taxon>
        <taxon>Methanobacteriota</taxon>
        <taxon>Stenosarchaea group</taxon>
        <taxon>Halobacteria</taxon>
        <taxon>Halorutilales</taxon>
        <taxon>Halorutilaceae</taxon>
        <taxon>Halorutilus</taxon>
    </lineage>
</organism>
<gene>
    <name evidence="1" type="ORF">EGH25_09915</name>
</gene>